<dbReference type="AlphaFoldDB" id="A0A2K4FAU0"/>
<organism evidence="1 2">
    <name type="scientific">Staphylococcus argensis</name>
    <dbReference type="NCBI Taxonomy" id="1607738"/>
    <lineage>
        <taxon>Bacteria</taxon>
        <taxon>Bacillati</taxon>
        <taxon>Bacillota</taxon>
        <taxon>Bacilli</taxon>
        <taxon>Bacillales</taxon>
        <taxon>Staphylococcaceae</taxon>
        <taxon>Staphylococcus</taxon>
    </lineage>
</organism>
<evidence type="ECO:0000313" key="1">
    <source>
        <dbReference type="EMBL" id="POA08470.1"/>
    </source>
</evidence>
<dbReference type="InterPro" id="IPR029058">
    <property type="entry name" value="AB_hydrolase_fold"/>
</dbReference>
<dbReference type="Proteomes" id="UP000242712">
    <property type="component" value="Unassembled WGS sequence"/>
</dbReference>
<dbReference type="GeneID" id="98298745"/>
<dbReference type="InterPro" id="IPR050583">
    <property type="entry name" value="Mycobacterial_A85_antigen"/>
</dbReference>
<dbReference type="Gene3D" id="3.40.50.1820">
    <property type="entry name" value="alpha/beta hydrolase"/>
    <property type="match status" value="1"/>
</dbReference>
<sequence length="230" mass="27019">MKQFVFHFDKDGYHITVKLPRSYYQACDSRYPALIVHDGDDLFRKLKSEIIFIGIESPERAHDFTPWAAQVNGRETKGQADQYLGWLVETLIPDLRAQFRICDKREKLGISGASYGALVALYTLYRYPETFGKFLLISPSLWYPNFIEFMEREAPISTAVDVYWYVGLKEGIRHTHRLKEMVPNSLEGQRLLKSSLQHPDASLYFETSRRGIHRQRYFKKYFKRGVCQLF</sequence>
<dbReference type="InterPro" id="IPR000801">
    <property type="entry name" value="Esterase-like"/>
</dbReference>
<reference evidence="1 2" key="1">
    <citation type="submission" date="2017-08" db="EMBL/GenBank/DDBJ databases">
        <title>Draft genome sequences of 64 type strains of genus Staph aureus.</title>
        <authorList>
            <person name="Cole K."/>
            <person name="Golubchik T."/>
            <person name="Russell J."/>
            <person name="Foster D."/>
            <person name="Llewelyn M."/>
            <person name="Wilson D."/>
            <person name="Crook D."/>
            <person name="Paul J."/>
        </authorList>
    </citation>
    <scope>NUCLEOTIDE SEQUENCE [LARGE SCALE GENOMIC DNA]</scope>
    <source>
        <strain evidence="1 2">DSM 29875</strain>
    </source>
</reference>
<dbReference type="SUPFAM" id="SSF53474">
    <property type="entry name" value="alpha/beta-Hydrolases"/>
    <property type="match status" value="1"/>
</dbReference>
<dbReference type="OrthoDB" id="9784036at2"/>
<dbReference type="EMBL" id="PPPX01000016">
    <property type="protein sequence ID" value="POA08470.1"/>
    <property type="molecule type" value="Genomic_DNA"/>
</dbReference>
<evidence type="ECO:0000313" key="2">
    <source>
        <dbReference type="Proteomes" id="UP000242712"/>
    </source>
</evidence>
<accession>A0A2K4FAU0</accession>
<dbReference type="Pfam" id="PF00756">
    <property type="entry name" value="Esterase"/>
    <property type="match status" value="1"/>
</dbReference>
<comment type="caution">
    <text evidence="1">The sequence shown here is derived from an EMBL/GenBank/DDBJ whole genome shotgun (WGS) entry which is preliminary data.</text>
</comment>
<protein>
    <submittedName>
        <fullName evidence="1">Esterase</fullName>
    </submittedName>
</protein>
<proteinExistence type="predicted"/>
<keyword evidence="2" id="KW-1185">Reference proteome</keyword>
<gene>
    <name evidence="1" type="ORF">CD039_10360</name>
</gene>
<dbReference type="RefSeq" id="WP_103372252.1">
    <property type="nucleotide sequence ID" value="NZ_CBCRVO010000002.1"/>
</dbReference>
<name>A0A2K4FAU0_9STAP</name>
<dbReference type="PANTHER" id="PTHR48098:SF6">
    <property type="entry name" value="FERRI-BACILLIBACTIN ESTERASE BESA"/>
    <property type="match status" value="1"/>
</dbReference>
<dbReference type="PANTHER" id="PTHR48098">
    <property type="entry name" value="ENTEROCHELIN ESTERASE-RELATED"/>
    <property type="match status" value="1"/>
</dbReference>